<sequence length="158" mass="16814">MFYILRCTVAAAPVLVTGTVTGAAGATTITTPGGTLQMAAAVLPANVANGAVTWSVNIQLKLLLTQNGILYGFGKWFSLYIPTSLAKYLSKDGIATVSLFAQKIKNAVPALSGIHGLFKLKNKVGSVYKMMNGKIIRPTIDEKRLIKTCSLDLFSYKG</sequence>
<evidence type="ECO:0000313" key="3">
    <source>
        <dbReference type="Proteomes" id="UP000002164"/>
    </source>
</evidence>
<reference evidence="2 3" key="1">
    <citation type="journal article" date="2008" name="J. Bacteriol.">
        <title>Complete genome sequence of the mosquitocidal bacterium Bacillus sphaericus C3-41 and comparison with those of closely related Bacillus species.</title>
        <authorList>
            <person name="Hu X."/>
            <person name="Fan W."/>
            <person name="Han B."/>
            <person name="Liu H."/>
            <person name="Zheng D."/>
            <person name="Li Q."/>
            <person name="Dong W."/>
            <person name="Yan J."/>
            <person name="Gao M."/>
            <person name="Berry C."/>
            <person name="Yuan Z."/>
        </authorList>
    </citation>
    <scope>NUCLEOTIDE SEQUENCE [LARGE SCALE GENOMIC DNA]</scope>
    <source>
        <strain evidence="2 3">C3-41</strain>
    </source>
</reference>
<dbReference type="EnsemblBacteria" id="ACA38673">
    <property type="protein sequence ID" value="ACA38673"/>
    <property type="gene ID" value="Bsph_1061"/>
</dbReference>
<dbReference type="HOGENOM" id="CLU_1667262_0_0_9"/>
<protein>
    <submittedName>
        <fullName evidence="2">Uncharacterized protein</fullName>
    </submittedName>
</protein>
<feature type="chain" id="PRO_5038660064" evidence="1">
    <location>
        <begin position="23"/>
        <end position="158"/>
    </location>
</feature>
<evidence type="ECO:0000256" key="1">
    <source>
        <dbReference type="SAM" id="SignalP"/>
    </source>
</evidence>
<organism evidence="2 3">
    <name type="scientific">Lysinibacillus sphaericus (strain C3-41)</name>
    <dbReference type="NCBI Taxonomy" id="444177"/>
    <lineage>
        <taxon>Bacteria</taxon>
        <taxon>Bacillati</taxon>
        <taxon>Bacillota</taxon>
        <taxon>Bacilli</taxon>
        <taxon>Bacillales</taxon>
        <taxon>Bacillaceae</taxon>
        <taxon>Lysinibacillus</taxon>
    </lineage>
</organism>
<name>B1HMA1_LYSSC</name>
<gene>
    <name evidence="2" type="ordered locus">Bsph_1061</name>
</gene>
<accession>B1HMA1</accession>
<dbReference type="AlphaFoldDB" id="B1HMA1"/>
<feature type="signal peptide" evidence="1">
    <location>
        <begin position="1"/>
        <end position="22"/>
    </location>
</feature>
<dbReference type="EMBL" id="CP000817">
    <property type="protein sequence ID" value="ACA38673.1"/>
    <property type="molecule type" value="Genomic_DNA"/>
</dbReference>
<dbReference type="Proteomes" id="UP000002164">
    <property type="component" value="Chromosome"/>
</dbReference>
<proteinExistence type="predicted"/>
<dbReference type="KEGG" id="lsp:Bsph_1061"/>
<keyword evidence="1" id="KW-0732">Signal</keyword>
<evidence type="ECO:0000313" key="2">
    <source>
        <dbReference type="EMBL" id="ACA38673.1"/>
    </source>
</evidence>